<evidence type="ECO:0000256" key="2">
    <source>
        <dbReference type="ARBA" id="ARBA00023315"/>
    </source>
</evidence>
<gene>
    <name evidence="4" type="ORF">RDV89_12845</name>
</gene>
<sequence>MSAPPLLTIDRDLTDPDVVALLASHLADMRAVSPPESVHALDLDALRADDITFLVARDADHDGAAGALLGVGALKVLDDPDEPGGHGEVKSMRTTHAAVRRGVATAVLLRLLEVAREQGLGRVSLETGAEPFFEPARRFYARHGFTPCPPFVGYAADPNSVFLSRAV</sequence>
<feature type="domain" description="N-acetyltransferase" evidence="3">
    <location>
        <begin position="8"/>
        <end position="167"/>
    </location>
</feature>
<evidence type="ECO:0000259" key="3">
    <source>
        <dbReference type="PROSITE" id="PS51186"/>
    </source>
</evidence>
<name>A0ABU3PXJ2_9ACTN</name>
<dbReference type="CDD" id="cd04301">
    <property type="entry name" value="NAT_SF"/>
    <property type="match status" value="1"/>
</dbReference>
<accession>A0ABU3PXJ2</accession>
<dbReference type="PROSITE" id="PS51186">
    <property type="entry name" value="GNAT"/>
    <property type="match status" value="1"/>
</dbReference>
<dbReference type="EMBL" id="JAVYII010000005">
    <property type="protein sequence ID" value="MDT9593962.1"/>
    <property type="molecule type" value="Genomic_DNA"/>
</dbReference>
<proteinExistence type="predicted"/>
<dbReference type="Gene3D" id="3.40.630.30">
    <property type="match status" value="1"/>
</dbReference>
<dbReference type="InterPro" id="IPR016181">
    <property type="entry name" value="Acyl_CoA_acyltransferase"/>
</dbReference>
<dbReference type="InterPro" id="IPR050832">
    <property type="entry name" value="Bact_Acetyltransf"/>
</dbReference>
<dbReference type="Pfam" id="PF00583">
    <property type="entry name" value="Acetyltransf_1"/>
    <property type="match status" value="1"/>
</dbReference>
<evidence type="ECO:0000256" key="1">
    <source>
        <dbReference type="ARBA" id="ARBA00022679"/>
    </source>
</evidence>
<dbReference type="SUPFAM" id="SSF55729">
    <property type="entry name" value="Acyl-CoA N-acyltransferases (Nat)"/>
    <property type="match status" value="1"/>
</dbReference>
<protein>
    <submittedName>
        <fullName evidence="4">GNAT family N-acetyltransferase</fullName>
    </submittedName>
</protein>
<keyword evidence="2" id="KW-0012">Acyltransferase</keyword>
<keyword evidence="5" id="KW-1185">Reference proteome</keyword>
<dbReference type="PANTHER" id="PTHR43877:SF5">
    <property type="entry name" value="BLL8307 PROTEIN"/>
    <property type="match status" value="1"/>
</dbReference>
<dbReference type="Proteomes" id="UP001268542">
    <property type="component" value="Unassembled WGS sequence"/>
</dbReference>
<dbReference type="RefSeq" id="WP_315733448.1">
    <property type="nucleotide sequence ID" value="NZ_JAVYII010000005.1"/>
</dbReference>
<keyword evidence="1" id="KW-0808">Transferase</keyword>
<reference evidence="4 5" key="1">
    <citation type="submission" date="2023-08" db="EMBL/GenBank/DDBJ databases">
        <title>Nocardioides seae sp. nov., a bacterium isolated from a soil.</title>
        <authorList>
            <person name="Wang X."/>
        </authorList>
    </citation>
    <scope>NUCLEOTIDE SEQUENCE [LARGE SCALE GENOMIC DNA]</scope>
    <source>
        <strain evidence="4 5">YZH12</strain>
    </source>
</reference>
<organism evidence="4 5">
    <name type="scientific">Nocardioides imazamoxiresistens</name>
    <dbReference type="NCBI Taxonomy" id="3231893"/>
    <lineage>
        <taxon>Bacteria</taxon>
        <taxon>Bacillati</taxon>
        <taxon>Actinomycetota</taxon>
        <taxon>Actinomycetes</taxon>
        <taxon>Propionibacteriales</taxon>
        <taxon>Nocardioidaceae</taxon>
        <taxon>Nocardioides</taxon>
    </lineage>
</organism>
<dbReference type="InterPro" id="IPR000182">
    <property type="entry name" value="GNAT_dom"/>
</dbReference>
<evidence type="ECO:0000313" key="5">
    <source>
        <dbReference type="Proteomes" id="UP001268542"/>
    </source>
</evidence>
<evidence type="ECO:0000313" key="4">
    <source>
        <dbReference type="EMBL" id="MDT9593962.1"/>
    </source>
</evidence>
<comment type="caution">
    <text evidence="4">The sequence shown here is derived from an EMBL/GenBank/DDBJ whole genome shotgun (WGS) entry which is preliminary data.</text>
</comment>
<dbReference type="PANTHER" id="PTHR43877">
    <property type="entry name" value="AMINOALKYLPHOSPHONATE N-ACETYLTRANSFERASE-RELATED-RELATED"/>
    <property type="match status" value="1"/>
</dbReference>